<evidence type="ECO:0000313" key="3">
    <source>
        <dbReference type="Proteomes" id="UP000199820"/>
    </source>
</evidence>
<proteinExistence type="predicted"/>
<sequence>MISSRFHRWKEEEAAKLSRMTFRKKAEYIAYYYKFYFLGLAAAVVLFLFAGEVLVNRSKTVILSGLITNDDWNRFSASDISRDYASRIGLSSSQKLLLDDGLYIDEEGQAAEIAAASRGKIIAGITTKSLDFVITEKSVLDEFRPQMTFCSLNELLPDDLFRALRDSMATYTDENGKTIYYALSLKDSRYLTDAPEVTGTYYLFVPSIAPHREQTADFIRYCFEQVP</sequence>
<feature type="transmembrane region" description="Helical" evidence="1">
    <location>
        <begin position="29"/>
        <end position="50"/>
    </location>
</feature>
<gene>
    <name evidence="2" type="ORF">SAMN04487771_100860</name>
</gene>
<organism evidence="2 3">
    <name type="scientific">[Clostridium] aminophilum</name>
    <dbReference type="NCBI Taxonomy" id="1526"/>
    <lineage>
        <taxon>Bacteria</taxon>
        <taxon>Bacillati</taxon>
        <taxon>Bacillota</taxon>
        <taxon>Clostridia</taxon>
        <taxon>Lachnospirales</taxon>
        <taxon>Lachnospiraceae</taxon>
    </lineage>
</organism>
<keyword evidence="1" id="KW-0812">Transmembrane</keyword>
<dbReference type="eggNOG" id="ENOG5032YWY">
    <property type="taxonomic scope" value="Bacteria"/>
</dbReference>
<dbReference type="RefSeq" id="WP_074648948.1">
    <property type="nucleotide sequence ID" value="NZ_FOIL01000008.1"/>
</dbReference>
<evidence type="ECO:0000256" key="1">
    <source>
        <dbReference type="SAM" id="Phobius"/>
    </source>
</evidence>
<evidence type="ECO:0008006" key="4">
    <source>
        <dbReference type="Google" id="ProtNLM"/>
    </source>
</evidence>
<dbReference type="Proteomes" id="UP000199820">
    <property type="component" value="Unassembled WGS sequence"/>
</dbReference>
<accession>A0A1I0CTD8</accession>
<reference evidence="2 3" key="1">
    <citation type="submission" date="2016-10" db="EMBL/GenBank/DDBJ databases">
        <authorList>
            <person name="de Groot N.N."/>
        </authorList>
    </citation>
    <scope>NUCLEOTIDE SEQUENCE [LARGE SCALE GENOMIC DNA]</scope>
    <source>
        <strain evidence="2 3">KH1P1</strain>
    </source>
</reference>
<keyword evidence="3" id="KW-1185">Reference proteome</keyword>
<protein>
    <recommendedName>
        <fullName evidence="4">Extracellular solute-binding protein</fullName>
    </recommendedName>
</protein>
<dbReference type="EMBL" id="FOIL01000008">
    <property type="protein sequence ID" value="SET22806.1"/>
    <property type="molecule type" value="Genomic_DNA"/>
</dbReference>
<dbReference type="AlphaFoldDB" id="A0A1I0CTD8"/>
<keyword evidence="1" id="KW-0472">Membrane</keyword>
<dbReference type="OrthoDB" id="1925387at2"/>
<evidence type="ECO:0000313" key="2">
    <source>
        <dbReference type="EMBL" id="SET22806.1"/>
    </source>
</evidence>
<dbReference type="STRING" id="1526.SAMN02910262_00015"/>
<keyword evidence="1" id="KW-1133">Transmembrane helix</keyword>
<name>A0A1I0CTD8_9FIRM</name>